<dbReference type="Proteomes" id="UP000525298">
    <property type="component" value="Unassembled WGS sequence"/>
</dbReference>
<sequence length="243" mass="25926">MQKKRKVSVLTGLLVVLCAVAGLSGRVLAADVTAGTDFASAYVWRGITFNDGFVAQPSVDVSSGGVGFNVWGNMDIDDYDDTLNSGEFSEVDLTLSYGFSLDPVDVSVGYIEYLFPEGGSGTREVYAGLSVEPFSGLTAGVTGYYDFDEVEDYYVNVSLGYAYELAKDLTLGAGAAVGIAGDDASAGEDSGFHEYLLSVDCAYALTDALEVTAYLAYTDHFDKDVLPDQDTDWFGGMGIYYSF</sequence>
<reference evidence="2 3" key="1">
    <citation type="submission" date="2020-07" db="EMBL/GenBank/DDBJ databases">
        <title>Genomic Encyclopedia of Type Strains, Phase IV (KMG-IV): sequencing the most valuable type-strain genomes for metagenomic binning, comparative biology and taxonomic classification.</title>
        <authorList>
            <person name="Goeker M."/>
        </authorList>
    </citation>
    <scope>NUCLEOTIDE SEQUENCE [LARGE SCALE GENOMIC DNA]</scope>
    <source>
        <strain evidence="2 3">DSM 17721</strain>
    </source>
</reference>
<evidence type="ECO:0000313" key="3">
    <source>
        <dbReference type="Proteomes" id="UP000525298"/>
    </source>
</evidence>
<dbReference type="RefSeq" id="WP_232364610.1">
    <property type="nucleotide sequence ID" value="NZ_JACDUS010000001.1"/>
</dbReference>
<evidence type="ECO:0000256" key="1">
    <source>
        <dbReference type="SAM" id="SignalP"/>
    </source>
</evidence>
<dbReference type="AlphaFoldDB" id="A0A7W0HJF7"/>
<comment type="caution">
    <text evidence="2">The sequence shown here is derived from an EMBL/GenBank/DDBJ whole genome shotgun (WGS) entry which is preliminary data.</text>
</comment>
<accession>A0A7W0HJF7</accession>
<name>A0A7W0HJF7_9BACT</name>
<feature type="chain" id="PRO_5031244182" evidence="1">
    <location>
        <begin position="30"/>
        <end position="243"/>
    </location>
</feature>
<dbReference type="EMBL" id="JACDUS010000001">
    <property type="protein sequence ID" value="MBA2880127.1"/>
    <property type="molecule type" value="Genomic_DNA"/>
</dbReference>
<gene>
    <name evidence="2" type="ORF">HNR65_000434</name>
</gene>
<organism evidence="2 3">
    <name type="scientific">Desulfosalsimonas propionicica</name>
    <dbReference type="NCBI Taxonomy" id="332175"/>
    <lineage>
        <taxon>Bacteria</taxon>
        <taxon>Pseudomonadati</taxon>
        <taxon>Thermodesulfobacteriota</taxon>
        <taxon>Desulfobacteria</taxon>
        <taxon>Desulfobacterales</taxon>
        <taxon>Desulfosalsimonadaceae</taxon>
        <taxon>Desulfosalsimonas</taxon>
    </lineage>
</organism>
<proteinExistence type="predicted"/>
<feature type="signal peptide" evidence="1">
    <location>
        <begin position="1"/>
        <end position="29"/>
    </location>
</feature>
<keyword evidence="3" id="KW-1185">Reference proteome</keyword>
<evidence type="ECO:0000313" key="2">
    <source>
        <dbReference type="EMBL" id="MBA2880127.1"/>
    </source>
</evidence>
<protein>
    <submittedName>
        <fullName evidence="2">Uncharacterized protein (TIGR02001 family)</fullName>
    </submittedName>
</protein>
<keyword evidence="1" id="KW-0732">Signal</keyword>